<dbReference type="EMBL" id="CP061336">
    <property type="protein sequence ID" value="QNU66921.1"/>
    <property type="molecule type" value="Genomic_DNA"/>
</dbReference>
<organism evidence="1 2">
    <name type="scientific">Ruminiclostridium herbifermentans</name>
    <dbReference type="NCBI Taxonomy" id="2488810"/>
    <lineage>
        <taxon>Bacteria</taxon>
        <taxon>Bacillati</taxon>
        <taxon>Bacillota</taxon>
        <taxon>Clostridia</taxon>
        <taxon>Eubacteriales</taxon>
        <taxon>Oscillospiraceae</taxon>
        <taxon>Ruminiclostridium</taxon>
    </lineage>
</organism>
<dbReference type="AlphaFoldDB" id="A0A4U7J9V6"/>
<evidence type="ECO:0000313" key="1">
    <source>
        <dbReference type="EMBL" id="QNU66921.1"/>
    </source>
</evidence>
<protein>
    <recommendedName>
        <fullName evidence="3">Phage gp6-like head-tail connector protein</fullName>
    </recommendedName>
</protein>
<dbReference type="Proteomes" id="UP000306409">
    <property type="component" value="Chromosome"/>
</dbReference>
<name>A0A4U7J9V6_9FIRM</name>
<gene>
    <name evidence="1" type="ORF">EHE19_019185</name>
</gene>
<dbReference type="RefSeq" id="WP_137698756.1">
    <property type="nucleotide sequence ID" value="NZ_CP061336.1"/>
</dbReference>
<reference evidence="1 2" key="1">
    <citation type="submission" date="2020-09" db="EMBL/GenBank/DDBJ databases">
        <title>Characterization and genome sequencing of Ruminiclostridium sp. nov. MA18.</title>
        <authorList>
            <person name="Rettenmaier R."/>
            <person name="Kowollik M.-L."/>
            <person name="Liebl W."/>
            <person name="Zverlov V."/>
        </authorList>
    </citation>
    <scope>NUCLEOTIDE SEQUENCE [LARGE SCALE GENOMIC DNA]</scope>
    <source>
        <strain evidence="1 2">MA18</strain>
    </source>
</reference>
<sequence length="94" mass="10756">MPEGLLNDVKTYLHITWQDAETDKNITGIIKRGMARLQTIAGVPLDFSVEDLPRSLLFDYCRYANSHALEMFEKNFSSELLSLHINNQVESEVI</sequence>
<dbReference type="KEGG" id="rher:EHE19_019185"/>
<evidence type="ECO:0000313" key="2">
    <source>
        <dbReference type="Proteomes" id="UP000306409"/>
    </source>
</evidence>
<keyword evidence="2" id="KW-1185">Reference proteome</keyword>
<accession>A0A4U7J9V6</accession>
<dbReference type="OrthoDB" id="2362564at2"/>
<proteinExistence type="predicted"/>
<evidence type="ECO:0008006" key="3">
    <source>
        <dbReference type="Google" id="ProtNLM"/>
    </source>
</evidence>